<evidence type="ECO:0000256" key="3">
    <source>
        <dbReference type="ARBA" id="ARBA00022801"/>
    </source>
</evidence>
<dbReference type="EMBL" id="JAANIA010000448">
    <property type="protein sequence ID" value="KAG5324303.1"/>
    <property type="molecule type" value="Genomic_DNA"/>
</dbReference>
<dbReference type="Pfam" id="PF14913">
    <property type="entry name" value="DPCD"/>
    <property type="match status" value="1"/>
</dbReference>
<feature type="domain" description="Tyrosine-protein phosphatase" evidence="6">
    <location>
        <begin position="160"/>
        <end position="312"/>
    </location>
</feature>
<name>A0A836FRS7_9HYME</name>
<feature type="compositionally biased region" description="Pro residues" evidence="5">
    <location>
        <begin position="375"/>
        <end position="402"/>
    </location>
</feature>
<feature type="compositionally biased region" description="Pro residues" evidence="5">
    <location>
        <begin position="412"/>
        <end position="475"/>
    </location>
</feature>
<evidence type="ECO:0000259" key="6">
    <source>
        <dbReference type="PROSITE" id="PS50054"/>
    </source>
</evidence>
<dbReference type="PRINTS" id="PR02065">
    <property type="entry name" value="PROTEINDPCD"/>
</dbReference>
<dbReference type="InterPro" id="IPR016130">
    <property type="entry name" value="Tyr_Pase_AS"/>
</dbReference>
<proteinExistence type="inferred from homology"/>
<comment type="caution">
    <text evidence="8">The sequence shown here is derived from an EMBL/GenBank/DDBJ whole genome shotgun (WGS) entry which is preliminary data.</text>
</comment>
<gene>
    <name evidence="8" type="primary">Dpcd</name>
    <name evidence="8" type="ORF">G6Z78_0011535</name>
</gene>
<comment type="similarity">
    <text evidence="1">Belongs to the DPCD family.</text>
</comment>
<dbReference type="InterPro" id="IPR020422">
    <property type="entry name" value="TYR_PHOSPHATASE_DUAL_dom"/>
</dbReference>
<dbReference type="AlphaFoldDB" id="A0A836FRS7"/>
<dbReference type="InterPro" id="IPR029021">
    <property type="entry name" value="Prot-tyrosine_phosphatase-like"/>
</dbReference>
<dbReference type="Proteomes" id="UP000668214">
    <property type="component" value="Unassembled WGS sequence"/>
</dbReference>
<evidence type="ECO:0000259" key="7">
    <source>
        <dbReference type="PROSITE" id="PS50056"/>
    </source>
</evidence>
<dbReference type="SMART" id="SM00195">
    <property type="entry name" value="DSPc"/>
    <property type="match status" value="1"/>
</dbReference>
<reference evidence="8" key="1">
    <citation type="submission" date="2020-02" db="EMBL/GenBank/DDBJ databases">
        <title>Relaxed selection underlies rapid genomic changes in the transitions from sociality to social parasitism in ants.</title>
        <authorList>
            <person name="Bi X."/>
        </authorList>
    </citation>
    <scope>NUCLEOTIDE SEQUENCE</scope>
    <source>
        <strain evidence="8">BGI-DK2014c</strain>
        <tissue evidence="8">Whole body</tissue>
    </source>
</reference>
<dbReference type="PANTHER" id="PTHR31921:SF1">
    <property type="entry name" value="PROTEIN DPCD"/>
    <property type="match status" value="1"/>
</dbReference>
<keyword evidence="4" id="KW-0904">Protein phosphatase</keyword>
<dbReference type="PROSITE" id="PS50054">
    <property type="entry name" value="TYR_PHOSPHATASE_DUAL"/>
    <property type="match status" value="1"/>
</dbReference>
<dbReference type="InterPro" id="IPR026224">
    <property type="entry name" value="DPCD"/>
</dbReference>
<keyword evidence="9" id="KW-1185">Reference proteome</keyword>
<dbReference type="SUPFAM" id="SSF52799">
    <property type="entry name" value="(Phosphotyrosine protein) phosphatases II"/>
    <property type="match status" value="1"/>
</dbReference>
<accession>A0A836FRS7</accession>
<dbReference type="PROSITE" id="PS00383">
    <property type="entry name" value="TYR_PHOSPHATASE_1"/>
    <property type="match status" value="1"/>
</dbReference>
<dbReference type="InterPro" id="IPR000340">
    <property type="entry name" value="Dual-sp_phosphatase_cat-dom"/>
</dbReference>
<dbReference type="PANTHER" id="PTHR31921">
    <property type="entry name" value="PROTEIN DPCD"/>
    <property type="match status" value="1"/>
</dbReference>
<dbReference type="GO" id="GO:0004721">
    <property type="term" value="F:phosphoprotein phosphatase activity"/>
    <property type="evidence" value="ECO:0007669"/>
    <property type="project" value="UniProtKB-KW"/>
</dbReference>
<evidence type="ECO:0000256" key="2">
    <source>
        <dbReference type="ARBA" id="ARBA00020330"/>
    </source>
</evidence>
<evidence type="ECO:0000313" key="9">
    <source>
        <dbReference type="Proteomes" id="UP000668214"/>
    </source>
</evidence>
<protein>
    <recommendedName>
        <fullName evidence="2">Protein DPCD</fullName>
    </recommendedName>
</protein>
<evidence type="ECO:0000256" key="5">
    <source>
        <dbReference type="SAM" id="MobiDB-lite"/>
    </source>
</evidence>
<evidence type="ECO:0000256" key="4">
    <source>
        <dbReference type="ARBA" id="ARBA00022912"/>
    </source>
</evidence>
<feature type="non-terminal residue" evidence="8">
    <location>
        <position position="551"/>
    </location>
</feature>
<feature type="compositionally biased region" description="Low complexity" evidence="5">
    <location>
        <begin position="477"/>
        <end position="487"/>
    </location>
</feature>
<evidence type="ECO:0000313" key="8">
    <source>
        <dbReference type="EMBL" id="KAG5324303.1"/>
    </source>
</evidence>
<sequence length="551" mass="62517">MTSNSWLTIIQNARKTAVIEDGKRKVHFLMEDGREMVEEYSTDTNVVVRRAWKQKNGFGTNIGWTVEVGDPEFKQNNIEIYGIEESSNTPIITRRITKASLEWRIRNLPYPENVYSVTAEHDGTMTIRTSNKKYFKKIKIPDLERIGLKPKQERISFRHQYNTLIITGIARNLQPAQRFTTAILLKTFPHLKYIIDLTNTCRYYDKKEFTNAGVKYEKIAIPGRKIPTMDIIKKFFKVMDDFTSTCGEDELVGVHCTHGVNRTGYLICRYLIQQLGWDTQDSLKAFGEARGYPIERDIYLTALQEVQRGEKIDTSKVVLTPDPISVAASTRKSPKRLLKNLSGLTMGPPIFTIPRRGFANGRPFSSQRFGRGIAGPPPGFGPMPPPPSGMPPIPLMSPPLYGPRPFRYGSPPIRPVQAMPPTPPGPGFPRPAFPPRMSGPPRMSAPPRLPAGPTARLPPPKMPPPPPPPKMPPPSRSKQLQSQKQQQIRNGIMERSVNIRMRRNCPVNNRTLPKVHKEQDFTIDTFEENLLTTSNITQSRRQTRGRYNRSK</sequence>
<feature type="domain" description="Tyrosine specific protein phosphatases" evidence="7">
    <location>
        <begin position="233"/>
        <end position="301"/>
    </location>
</feature>
<feature type="region of interest" description="Disordered" evidence="5">
    <location>
        <begin position="366"/>
        <end position="493"/>
    </location>
</feature>
<organism evidence="8 9">
    <name type="scientific">Pseudoatta argentina</name>
    <dbReference type="NCBI Taxonomy" id="621737"/>
    <lineage>
        <taxon>Eukaryota</taxon>
        <taxon>Metazoa</taxon>
        <taxon>Ecdysozoa</taxon>
        <taxon>Arthropoda</taxon>
        <taxon>Hexapoda</taxon>
        <taxon>Insecta</taxon>
        <taxon>Pterygota</taxon>
        <taxon>Neoptera</taxon>
        <taxon>Endopterygota</taxon>
        <taxon>Hymenoptera</taxon>
        <taxon>Apocrita</taxon>
        <taxon>Aculeata</taxon>
        <taxon>Formicoidea</taxon>
        <taxon>Formicidae</taxon>
        <taxon>Myrmicinae</taxon>
        <taxon>Pseudoatta</taxon>
    </lineage>
</organism>
<dbReference type="Gene3D" id="3.90.190.10">
    <property type="entry name" value="Protein tyrosine phosphatase superfamily"/>
    <property type="match status" value="1"/>
</dbReference>
<dbReference type="InterPro" id="IPR000387">
    <property type="entry name" value="Tyr_Pase_dom"/>
</dbReference>
<dbReference type="PROSITE" id="PS50056">
    <property type="entry name" value="TYR_PHOSPHATASE_2"/>
    <property type="match status" value="1"/>
</dbReference>
<dbReference type="Pfam" id="PF00782">
    <property type="entry name" value="DSPc"/>
    <property type="match status" value="1"/>
</dbReference>
<feature type="non-terminal residue" evidence="8">
    <location>
        <position position="1"/>
    </location>
</feature>
<evidence type="ECO:0000256" key="1">
    <source>
        <dbReference type="ARBA" id="ARBA00010597"/>
    </source>
</evidence>
<keyword evidence="3" id="KW-0378">Hydrolase</keyword>